<dbReference type="InterPro" id="IPR002196">
    <property type="entry name" value="Glyco_hydro_24"/>
</dbReference>
<dbReference type="KEGG" id="amv:ACMV_10330"/>
<gene>
    <name evidence="2" type="ordered locus">ACMV_10330</name>
</gene>
<keyword evidence="1" id="KW-0081">Bacteriolytic enzyme</keyword>
<proteinExistence type="inferred from homology"/>
<evidence type="ECO:0000256" key="1">
    <source>
        <dbReference type="RuleBase" id="RU003788"/>
    </source>
</evidence>
<name>F0J6C4_ACIMA</name>
<dbReference type="InterPro" id="IPR023346">
    <property type="entry name" value="Lysozyme-like_dom_sf"/>
</dbReference>
<dbReference type="Proteomes" id="UP000007100">
    <property type="component" value="Chromosome"/>
</dbReference>
<comment type="similarity">
    <text evidence="1">Belongs to the glycosyl hydrolase 24 family.</text>
</comment>
<evidence type="ECO:0000313" key="2">
    <source>
        <dbReference type="EMBL" id="BAJ80380.1"/>
    </source>
</evidence>
<dbReference type="AlphaFoldDB" id="F0J6C4"/>
<accession>F0J6C4</accession>
<dbReference type="GO" id="GO:0009253">
    <property type="term" value="P:peptidoglycan catabolic process"/>
    <property type="evidence" value="ECO:0007669"/>
    <property type="project" value="InterPro"/>
</dbReference>
<dbReference type="GO" id="GO:0042742">
    <property type="term" value="P:defense response to bacterium"/>
    <property type="evidence" value="ECO:0007669"/>
    <property type="project" value="UniProtKB-KW"/>
</dbReference>
<dbReference type="GO" id="GO:0003796">
    <property type="term" value="F:lysozyme activity"/>
    <property type="evidence" value="ECO:0007669"/>
    <property type="project" value="UniProtKB-EC"/>
</dbReference>
<keyword evidence="1" id="KW-0929">Antimicrobial</keyword>
<keyword evidence="3" id="KW-1185">Reference proteome</keyword>
<evidence type="ECO:0000313" key="3">
    <source>
        <dbReference type="Proteomes" id="UP000007100"/>
    </source>
</evidence>
<dbReference type="EC" id="3.2.1.17" evidence="1"/>
<organism evidence="2 3">
    <name type="scientific">Acidiphilium multivorum (strain DSM 11245 / JCM 8867 / NBRC 100883 / AIU 301)</name>
    <dbReference type="NCBI Taxonomy" id="926570"/>
    <lineage>
        <taxon>Bacteria</taxon>
        <taxon>Pseudomonadati</taxon>
        <taxon>Pseudomonadota</taxon>
        <taxon>Alphaproteobacteria</taxon>
        <taxon>Acetobacterales</taxon>
        <taxon>Acidocellaceae</taxon>
        <taxon>Acidiphilium</taxon>
    </lineage>
</organism>
<protein>
    <recommendedName>
        <fullName evidence="1">Lysozyme</fullName>
        <ecNumber evidence="1">3.2.1.17</ecNumber>
    </recommendedName>
</protein>
<sequence>MIEDARRRAVRIDVVYNRGAGNFLRPTRFRLLNNGDDKAAAAQFPR</sequence>
<dbReference type="Gene3D" id="1.10.530.40">
    <property type="match status" value="1"/>
</dbReference>
<dbReference type="GO" id="GO:0031640">
    <property type="term" value="P:killing of cells of another organism"/>
    <property type="evidence" value="ECO:0007669"/>
    <property type="project" value="UniProtKB-KW"/>
</dbReference>
<dbReference type="Pfam" id="PF00959">
    <property type="entry name" value="Phage_lysozyme"/>
    <property type="match status" value="1"/>
</dbReference>
<dbReference type="HOGENOM" id="CLU_3179000_0_0_5"/>
<dbReference type="RefSeq" id="WP_013639757.1">
    <property type="nucleotide sequence ID" value="NC_015186.1"/>
</dbReference>
<dbReference type="InterPro" id="IPR023347">
    <property type="entry name" value="Lysozyme_dom_sf"/>
</dbReference>
<keyword evidence="1" id="KW-0378">Hydrolase</keyword>
<dbReference type="SUPFAM" id="SSF53955">
    <property type="entry name" value="Lysozyme-like"/>
    <property type="match status" value="1"/>
</dbReference>
<dbReference type="GO" id="GO:0016998">
    <property type="term" value="P:cell wall macromolecule catabolic process"/>
    <property type="evidence" value="ECO:0007669"/>
    <property type="project" value="InterPro"/>
</dbReference>
<comment type="catalytic activity">
    <reaction evidence="1">
        <text>Hydrolysis of (1-&gt;4)-beta-linkages between N-acetylmuramic acid and N-acetyl-D-glucosamine residues in a peptidoglycan and between N-acetyl-D-glucosamine residues in chitodextrins.</text>
        <dbReference type="EC" id="3.2.1.17"/>
    </reaction>
</comment>
<keyword evidence="1" id="KW-0326">Glycosidase</keyword>
<reference evidence="2 3" key="1">
    <citation type="submission" date="2010-12" db="EMBL/GenBank/DDBJ databases">
        <title>Whole genome sequence of Acidiphilium multivorum AIU301.</title>
        <authorList>
            <person name="Narita-Yamada S."/>
            <person name="Nakamura S."/>
            <person name="Ito N."/>
            <person name="Takarada H."/>
            <person name="Katano Y."/>
            <person name="Nakazawa H."/>
            <person name="Hosoyama A."/>
            <person name="Yamada R."/>
            <person name="Fujita N."/>
        </authorList>
    </citation>
    <scope>NUCLEOTIDE SEQUENCE [LARGE SCALE GENOMIC DNA]</scope>
    <source>
        <strain evidence="3">DSM 11245 / JCM 8867 / AIU301</strain>
    </source>
</reference>
<dbReference type="EMBL" id="AP012035">
    <property type="protein sequence ID" value="BAJ80380.1"/>
    <property type="molecule type" value="Genomic_DNA"/>
</dbReference>